<dbReference type="Pfam" id="PF11912">
    <property type="entry name" value="CfaA_B_C"/>
    <property type="match status" value="1"/>
</dbReference>
<feature type="signal peptide" evidence="1">
    <location>
        <begin position="1"/>
        <end position="19"/>
    </location>
</feature>
<dbReference type="Pfam" id="PF09478">
    <property type="entry name" value="CBM49"/>
    <property type="match status" value="1"/>
</dbReference>
<evidence type="ECO:0000313" key="3">
    <source>
        <dbReference type="EMBL" id="KYR00508.1"/>
    </source>
</evidence>
<dbReference type="PANTHER" id="PTHR33239">
    <property type="entry name" value="CELLULOSE-BINDING DOMAIN-CONTAINING PROTEIN-RELATED"/>
    <property type="match status" value="1"/>
</dbReference>
<dbReference type="GO" id="GO:0005201">
    <property type="term" value="F:extracellular matrix structural constituent"/>
    <property type="evidence" value="ECO:0007669"/>
    <property type="project" value="TreeGrafter"/>
</dbReference>
<dbReference type="InterPro" id="IPR052879">
    <property type="entry name" value="Dd_Spore_Germination_Stalk"/>
</dbReference>
<evidence type="ECO:0000259" key="2">
    <source>
        <dbReference type="SMART" id="SM01063"/>
    </source>
</evidence>
<evidence type="ECO:0000256" key="1">
    <source>
        <dbReference type="SAM" id="SignalP"/>
    </source>
</evidence>
<accession>A0A152A2P4</accession>
<feature type="domain" description="Carbohydrate binding" evidence="2">
    <location>
        <begin position="54"/>
        <end position="135"/>
    </location>
</feature>
<dbReference type="InterPro" id="IPR019028">
    <property type="entry name" value="CBM_49"/>
</dbReference>
<dbReference type="GO" id="GO:0030198">
    <property type="term" value="P:extracellular matrix organization"/>
    <property type="evidence" value="ECO:0007669"/>
    <property type="project" value="TreeGrafter"/>
</dbReference>
<dbReference type="InParanoid" id="A0A152A2P4"/>
<sequence>MKSFILLATLLLTTAIASATYTYPCGPNNCKYGEICHNMDNICRCLPYYQCHDVSLTFRKIGTWTTEDGKKYTQYDVDINNHNTSRNIKQIFIGTDSTLTLRGNDIWNVVKVGDTLALPSYQDINAGFLIGLIIGLSYSQINEPKYINLVPSVSCFNDTMEYIGYSTLIRGDGTSCLVNQMFQEFSYQFTPVGNLTNQWYLDTYEYHNCSGKLYDSQTITLEQCITIPKSLINSKFEFTITKKKPQILGGSVVFYLENNGSCSKDTITYFNDDFYNYQNQQQYLCQPIGKKSFVPVIYTCATGECRDIPITCGECFGFGL</sequence>
<protein>
    <recommendedName>
        <fullName evidence="2">Carbohydrate binding domain-containing protein</fullName>
    </recommendedName>
</protein>
<dbReference type="EMBL" id="LODT01000013">
    <property type="protein sequence ID" value="KYR00508.1"/>
    <property type="molecule type" value="Genomic_DNA"/>
</dbReference>
<comment type="caution">
    <text evidence="3">The sequence shown here is derived from an EMBL/GenBank/DDBJ whole genome shotgun (WGS) entry which is preliminary data.</text>
</comment>
<evidence type="ECO:0000313" key="4">
    <source>
        <dbReference type="Proteomes" id="UP000076078"/>
    </source>
</evidence>
<dbReference type="GO" id="GO:0031012">
    <property type="term" value="C:extracellular matrix"/>
    <property type="evidence" value="ECO:0007669"/>
    <property type="project" value="TreeGrafter"/>
</dbReference>
<gene>
    <name evidence="3" type="ORF">DLAC_02519</name>
</gene>
<dbReference type="Proteomes" id="UP000076078">
    <property type="component" value="Unassembled WGS sequence"/>
</dbReference>
<dbReference type="AlphaFoldDB" id="A0A152A2P4"/>
<feature type="chain" id="PRO_5007593551" description="Carbohydrate binding domain-containing protein" evidence="1">
    <location>
        <begin position="20"/>
        <end position="320"/>
    </location>
</feature>
<dbReference type="SMART" id="SM01063">
    <property type="entry name" value="CBM49"/>
    <property type="match status" value="1"/>
</dbReference>
<dbReference type="InterPro" id="IPR021837">
    <property type="entry name" value="CfaA/B/C"/>
</dbReference>
<keyword evidence="4" id="KW-1185">Reference proteome</keyword>
<organism evidence="3 4">
    <name type="scientific">Tieghemostelium lacteum</name>
    <name type="common">Slime mold</name>
    <name type="synonym">Dictyostelium lacteum</name>
    <dbReference type="NCBI Taxonomy" id="361077"/>
    <lineage>
        <taxon>Eukaryota</taxon>
        <taxon>Amoebozoa</taxon>
        <taxon>Evosea</taxon>
        <taxon>Eumycetozoa</taxon>
        <taxon>Dictyostelia</taxon>
        <taxon>Dictyosteliales</taxon>
        <taxon>Raperosteliaceae</taxon>
        <taxon>Tieghemostelium</taxon>
    </lineage>
</organism>
<reference evidence="3 4" key="1">
    <citation type="submission" date="2015-12" db="EMBL/GenBank/DDBJ databases">
        <title>Dictyostelia acquired genes for synthesis and detection of signals that induce cell-type specialization by lateral gene transfer from prokaryotes.</title>
        <authorList>
            <person name="Gloeckner G."/>
            <person name="Schaap P."/>
        </authorList>
    </citation>
    <scope>NUCLEOTIDE SEQUENCE [LARGE SCALE GENOMIC DNA]</scope>
    <source>
        <strain evidence="3 4">TK</strain>
    </source>
</reference>
<proteinExistence type="predicted"/>
<name>A0A152A2P4_TIELA</name>
<keyword evidence="1" id="KW-0732">Signal</keyword>
<dbReference type="GO" id="GO:0030246">
    <property type="term" value="F:carbohydrate binding"/>
    <property type="evidence" value="ECO:0007669"/>
    <property type="project" value="InterPro"/>
</dbReference>